<dbReference type="InterPro" id="IPR022300">
    <property type="entry name" value="PPK2-rel_1"/>
</dbReference>
<protein>
    <recommendedName>
        <fullName evidence="5">Polyphosphate kinase-2-related domain-containing protein</fullName>
    </recommendedName>
</protein>
<comment type="caution">
    <text evidence="6">The sequence shown here is derived from an EMBL/GenBank/DDBJ whole genome shotgun (WGS) entry which is preliminary data.</text>
</comment>
<keyword evidence="2" id="KW-0808">Transferase</keyword>
<evidence type="ECO:0000313" key="6">
    <source>
        <dbReference type="EMBL" id="MDT0630379.1"/>
    </source>
</evidence>
<dbReference type="InterPro" id="IPR016898">
    <property type="entry name" value="Polyphosphate_phosphotransfera"/>
</dbReference>
<evidence type="ECO:0000256" key="3">
    <source>
        <dbReference type="ARBA" id="ARBA00022777"/>
    </source>
</evidence>
<name>A0ABU3BM57_9BACT</name>
<dbReference type="PANTHER" id="PTHR34383:SF3">
    <property type="entry name" value="POLYPHOSPHATE:AMP PHOSPHOTRANSFERASE"/>
    <property type="match status" value="1"/>
</dbReference>
<dbReference type="PANTHER" id="PTHR34383">
    <property type="entry name" value="POLYPHOSPHATE:AMP PHOSPHOTRANSFERASE-RELATED"/>
    <property type="match status" value="1"/>
</dbReference>
<dbReference type="Gene3D" id="3.40.50.300">
    <property type="entry name" value="P-loop containing nucleotide triphosphate hydrolases"/>
    <property type="match status" value="1"/>
</dbReference>
<comment type="similarity">
    <text evidence="1">Belongs to the polyphosphate kinase 2 (PPK2) family. Class I subfamily.</text>
</comment>
<dbReference type="EMBL" id="JAVRHT010000001">
    <property type="protein sequence ID" value="MDT0630379.1"/>
    <property type="molecule type" value="Genomic_DNA"/>
</dbReference>
<gene>
    <name evidence="6" type="ORF">RM540_01350</name>
</gene>
<evidence type="ECO:0000259" key="5">
    <source>
        <dbReference type="Pfam" id="PF03976"/>
    </source>
</evidence>
<evidence type="ECO:0000313" key="7">
    <source>
        <dbReference type="Proteomes" id="UP001267426"/>
    </source>
</evidence>
<evidence type="ECO:0000256" key="2">
    <source>
        <dbReference type="ARBA" id="ARBA00022679"/>
    </source>
</evidence>
<dbReference type="Proteomes" id="UP001267426">
    <property type="component" value="Unassembled WGS sequence"/>
</dbReference>
<dbReference type="SUPFAM" id="SSF52540">
    <property type="entry name" value="P-loop containing nucleoside triphosphate hydrolases"/>
    <property type="match status" value="1"/>
</dbReference>
<sequence length="295" mass="33543">MDHPALDPAAFRFGPDDRLADVDPSATAPFDDEDAAREATAEAAREIARRQFMLEAHGTHGLLVVLEGMDAAGKDEAVHHVMGAFDPGATTATSFSSMSEEEARHDYLWRAARALPARGEVAVFNRSYYSRVVSDRVSPEFLAEQKLPPDVAAGVEDGTLWDDRLRQIRDFERYLTENGIRVVKLFFHVSNEEQRRRLVERTERPEKRWDFSRADVEKREDWDAFLNAYQAAFQATSTDRAPWYVLPADHKWFSRAAAAAVVRVALRDLHDDFPEPDDDLRELLQWGREQLGADD</sequence>
<dbReference type="InterPro" id="IPR022488">
    <property type="entry name" value="PPK2-related"/>
</dbReference>
<feature type="domain" description="Polyphosphate kinase-2-related" evidence="5">
    <location>
        <begin position="32"/>
        <end position="262"/>
    </location>
</feature>
<organism evidence="6 7">
    <name type="scientific">Rubrivirga litoralis</name>
    <dbReference type="NCBI Taxonomy" id="3075598"/>
    <lineage>
        <taxon>Bacteria</taxon>
        <taxon>Pseudomonadati</taxon>
        <taxon>Rhodothermota</taxon>
        <taxon>Rhodothermia</taxon>
        <taxon>Rhodothermales</taxon>
        <taxon>Rubricoccaceae</taxon>
        <taxon>Rubrivirga</taxon>
    </lineage>
</organism>
<dbReference type="InterPro" id="IPR027417">
    <property type="entry name" value="P-loop_NTPase"/>
</dbReference>
<dbReference type="Pfam" id="PF03976">
    <property type="entry name" value="PPK2"/>
    <property type="match status" value="1"/>
</dbReference>
<proteinExistence type="inferred from homology"/>
<evidence type="ECO:0000256" key="4">
    <source>
        <dbReference type="SAM" id="MobiDB-lite"/>
    </source>
</evidence>
<dbReference type="NCBIfam" id="TIGR03709">
    <property type="entry name" value="PPK2_rel_1"/>
    <property type="match status" value="1"/>
</dbReference>
<keyword evidence="3" id="KW-0418">Kinase</keyword>
<dbReference type="PIRSF" id="PIRSF028756">
    <property type="entry name" value="PPK2_prd"/>
    <property type="match status" value="1"/>
</dbReference>
<evidence type="ECO:0000256" key="1">
    <source>
        <dbReference type="ARBA" id="ARBA00009924"/>
    </source>
</evidence>
<keyword evidence="7" id="KW-1185">Reference proteome</keyword>
<accession>A0ABU3BM57</accession>
<reference evidence="6 7" key="1">
    <citation type="submission" date="2023-09" db="EMBL/GenBank/DDBJ databases">
        <authorList>
            <person name="Rey-Velasco X."/>
        </authorList>
    </citation>
    <scope>NUCLEOTIDE SEQUENCE [LARGE SCALE GENOMIC DNA]</scope>
    <source>
        <strain evidence="6 7">F394</strain>
    </source>
</reference>
<dbReference type="RefSeq" id="WP_311661437.1">
    <property type="nucleotide sequence ID" value="NZ_JAVRHT010000001.1"/>
</dbReference>
<feature type="region of interest" description="Disordered" evidence="4">
    <location>
        <begin position="1"/>
        <end position="32"/>
    </location>
</feature>